<comment type="caution">
    <text evidence="1">The sequence shown here is derived from an EMBL/GenBank/DDBJ whole genome shotgun (WGS) entry which is preliminary data.</text>
</comment>
<reference evidence="1 2" key="1">
    <citation type="submission" date="2023-09" db="EMBL/GenBank/DDBJ databases">
        <authorList>
            <person name="Rey-Velasco X."/>
        </authorList>
    </citation>
    <scope>NUCLEOTIDE SEQUENCE [LARGE SCALE GENOMIC DNA]</scope>
    <source>
        <strain evidence="1 2">F363</strain>
    </source>
</reference>
<dbReference type="EMBL" id="JAVRHQ010000015">
    <property type="protein sequence ID" value="MDT0643683.1"/>
    <property type="molecule type" value="Genomic_DNA"/>
</dbReference>
<sequence>MNIKTILSLGALAATGAIYFGKGKYDEYSAVAKQMQFNLKNVKIHNPLQGTLRVDVEIVNPTPTAVNVPGKLITIRNIHFYTLSGQLLGTANANINDISLPANASRLIQNIPVQLSMKNIGNSFSEVLDIAQDKNKLQIAADIEAFGKSFTVNA</sequence>
<dbReference type="RefSeq" id="WP_311535301.1">
    <property type="nucleotide sequence ID" value="NZ_JAVRHQ010000015.1"/>
</dbReference>
<name>A0ABU3CBG4_9FLAO</name>
<dbReference type="Proteomes" id="UP001262889">
    <property type="component" value="Unassembled WGS sequence"/>
</dbReference>
<proteinExistence type="predicted"/>
<dbReference type="Gene3D" id="2.60.40.1820">
    <property type="match status" value="1"/>
</dbReference>
<evidence type="ECO:0000313" key="1">
    <source>
        <dbReference type="EMBL" id="MDT0643683.1"/>
    </source>
</evidence>
<evidence type="ECO:0000313" key="2">
    <source>
        <dbReference type="Proteomes" id="UP001262889"/>
    </source>
</evidence>
<evidence type="ECO:0008006" key="3">
    <source>
        <dbReference type="Google" id="ProtNLM"/>
    </source>
</evidence>
<gene>
    <name evidence="1" type="ORF">RM553_12645</name>
</gene>
<accession>A0ABU3CBG4</accession>
<keyword evidence="2" id="KW-1185">Reference proteome</keyword>
<organism evidence="1 2">
    <name type="scientific">Autumnicola tepida</name>
    <dbReference type="NCBI Taxonomy" id="3075595"/>
    <lineage>
        <taxon>Bacteria</taxon>
        <taxon>Pseudomonadati</taxon>
        <taxon>Bacteroidota</taxon>
        <taxon>Flavobacteriia</taxon>
        <taxon>Flavobacteriales</taxon>
        <taxon>Flavobacteriaceae</taxon>
        <taxon>Autumnicola</taxon>
    </lineage>
</organism>
<protein>
    <recommendedName>
        <fullName evidence="3">Late embryogenesis abundant protein LEA-2 subgroup domain-containing protein</fullName>
    </recommendedName>
</protein>